<feature type="domain" description="CR-type" evidence="16">
    <location>
        <begin position="141"/>
        <end position="219"/>
    </location>
</feature>
<keyword evidence="4 13" id="KW-0235">DNA replication</keyword>
<feature type="binding site" evidence="13">
    <location>
        <position position="193"/>
    </location>
    <ligand>
        <name>Zn(2+)</name>
        <dbReference type="ChEBI" id="CHEBI:29105"/>
        <label>2</label>
    </ligand>
</feature>
<dbReference type="GO" id="GO:0008270">
    <property type="term" value="F:zinc ion binding"/>
    <property type="evidence" value="ECO:0007669"/>
    <property type="project" value="UniProtKB-UniRule"/>
</dbReference>
<keyword evidence="5 13" id="KW-0479">Metal-binding</keyword>
<feature type="binding site" evidence="13">
    <location>
        <position position="210"/>
    </location>
    <ligand>
        <name>Zn(2+)</name>
        <dbReference type="ChEBI" id="CHEBI:29105"/>
        <label>1</label>
    </ligand>
</feature>
<feature type="binding site" evidence="13">
    <location>
        <position position="174"/>
    </location>
    <ligand>
        <name>Zn(2+)</name>
        <dbReference type="ChEBI" id="CHEBI:29105"/>
        <label>2</label>
    </ligand>
</feature>
<evidence type="ECO:0000256" key="5">
    <source>
        <dbReference type="ARBA" id="ARBA00022723"/>
    </source>
</evidence>
<evidence type="ECO:0000313" key="17">
    <source>
        <dbReference type="EMBL" id="RIH99788.1"/>
    </source>
</evidence>
<feature type="repeat" description="CXXCXGXG motif" evidence="13">
    <location>
        <begin position="193"/>
        <end position="200"/>
    </location>
</feature>
<dbReference type="InterPro" id="IPR001623">
    <property type="entry name" value="DnaJ_domain"/>
</dbReference>
<dbReference type="NCBIfam" id="TIGR02349">
    <property type="entry name" value="DnaJ_bact"/>
    <property type="match status" value="1"/>
</dbReference>
<comment type="function">
    <text evidence="13">Participates actively in the response to hyperosmotic and heat shock by preventing the aggregation of stress-denatured proteins and by disaggregating proteins, also in an autonomous, DnaK-independent fashion. Unfolded proteins bind initially to DnaJ; upon interaction with the DnaJ-bound protein, DnaK hydrolyzes its bound ATP, resulting in the formation of a stable complex. GrpE releases ADP from DnaK; ATP binding to DnaK triggers the release of the substrate protein, thus completing the reaction cycle. Several rounds of ATP-dependent interactions between DnaJ, DnaK and GrpE are required for fully efficient folding. Also involved, together with DnaK and GrpE, in the DNA replication of plasmids through activation of initiation proteins.</text>
</comment>
<dbReference type="GO" id="GO:0006260">
    <property type="term" value="P:DNA replication"/>
    <property type="evidence" value="ECO:0007669"/>
    <property type="project" value="UniProtKB-KW"/>
</dbReference>
<dbReference type="GO" id="GO:0005524">
    <property type="term" value="F:ATP binding"/>
    <property type="evidence" value="ECO:0007669"/>
    <property type="project" value="InterPro"/>
</dbReference>
<evidence type="ECO:0000256" key="6">
    <source>
        <dbReference type="ARBA" id="ARBA00022737"/>
    </source>
</evidence>
<keyword evidence="7 13" id="KW-0863">Zinc-finger</keyword>
<dbReference type="FunFam" id="2.60.260.20:FF:000004">
    <property type="entry name" value="Molecular chaperone DnaJ"/>
    <property type="match status" value="1"/>
</dbReference>
<dbReference type="CDD" id="cd06257">
    <property type="entry name" value="DnaJ"/>
    <property type="match status" value="1"/>
</dbReference>
<feature type="repeat" description="CXXCXGXG motif" evidence="13">
    <location>
        <begin position="207"/>
        <end position="214"/>
    </location>
</feature>
<comment type="domain">
    <text evidence="13">The J domain is necessary and sufficient to stimulate DnaK ATPase activity. Zinc center 1 plays an important role in the autonomous, DnaK-independent chaperone activity of DnaJ. Zinc center 2 is essential for interaction with DnaK and for DnaJ activity.</text>
</comment>
<comment type="similarity">
    <text evidence="11 13">Belongs to the DnaJ family.</text>
</comment>
<dbReference type="PANTHER" id="PTHR43096">
    <property type="entry name" value="DNAJ HOMOLOG 1, MITOCHONDRIAL-RELATED"/>
    <property type="match status" value="1"/>
</dbReference>
<dbReference type="PRINTS" id="PR00625">
    <property type="entry name" value="JDOMAIN"/>
</dbReference>
<evidence type="ECO:0000256" key="10">
    <source>
        <dbReference type="ARBA" id="ARBA00023186"/>
    </source>
</evidence>
<dbReference type="PANTHER" id="PTHR43096:SF48">
    <property type="entry name" value="CHAPERONE PROTEIN DNAJ"/>
    <property type="match status" value="1"/>
</dbReference>
<evidence type="ECO:0000256" key="9">
    <source>
        <dbReference type="ARBA" id="ARBA00023016"/>
    </source>
</evidence>
<dbReference type="InterPro" id="IPR036869">
    <property type="entry name" value="J_dom_sf"/>
</dbReference>
<dbReference type="SUPFAM" id="SSF46565">
    <property type="entry name" value="Chaperone J-domain"/>
    <property type="match status" value="1"/>
</dbReference>
<keyword evidence="8 13" id="KW-0862">Zinc</keyword>
<evidence type="ECO:0000256" key="2">
    <source>
        <dbReference type="ARBA" id="ARBA00011738"/>
    </source>
</evidence>
<dbReference type="GO" id="GO:0009408">
    <property type="term" value="P:response to heat"/>
    <property type="evidence" value="ECO:0007669"/>
    <property type="project" value="InterPro"/>
</dbReference>
<dbReference type="InterPro" id="IPR018253">
    <property type="entry name" value="DnaJ_domain_CS"/>
</dbReference>
<dbReference type="SUPFAM" id="SSF57938">
    <property type="entry name" value="DnaJ/Hsp40 cysteine-rich domain"/>
    <property type="match status" value="1"/>
</dbReference>
<dbReference type="NCBIfam" id="NF008035">
    <property type="entry name" value="PRK10767.1"/>
    <property type="match status" value="1"/>
</dbReference>
<dbReference type="InterPro" id="IPR012724">
    <property type="entry name" value="DnaJ"/>
</dbReference>
<dbReference type="InterPro" id="IPR036410">
    <property type="entry name" value="HSP_DnaJ_Cys-rich_dom_sf"/>
</dbReference>
<comment type="cofactor">
    <cofactor evidence="13">
        <name>Zn(2+)</name>
        <dbReference type="ChEBI" id="CHEBI:29105"/>
    </cofactor>
    <text evidence="13">Binds 2 Zn(2+) ions per monomer.</text>
</comment>
<protein>
    <recommendedName>
        <fullName evidence="12 13">Chaperone protein DnaJ</fullName>
    </recommendedName>
</protein>
<keyword evidence="9 13" id="KW-0346">Stress response</keyword>
<comment type="caution">
    <text evidence="17">The sequence shown here is derived from an EMBL/GenBank/DDBJ whole genome shotgun (WGS) entry which is preliminary data.</text>
</comment>
<dbReference type="CDD" id="cd10719">
    <property type="entry name" value="DnaJ_zf"/>
    <property type="match status" value="1"/>
</dbReference>
<dbReference type="GO" id="GO:0042026">
    <property type="term" value="P:protein refolding"/>
    <property type="evidence" value="ECO:0007669"/>
    <property type="project" value="TreeGrafter"/>
</dbReference>
<dbReference type="Pfam" id="PF00226">
    <property type="entry name" value="DnaJ"/>
    <property type="match status" value="1"/>
</dbReference>
<evidence type="ECO:0000256" key="11">
    <source>
        <dbReference type="ARBA" id="ARBA00061004"/>
    </source>
</evidence>
<dbReference type="InterPro" id="IPR008971">
    <property type="entry name" value="HSP40/DnaJ_pept-bd"/>
</dbReference>
<evidence type="ECO:0000256" key="7">
    <source>
        <dbReference type="ARBA" id="ARBA00022771"/>
    </source>
</evidence>
<dbReference type="EMBL" id="NDHY01000012">
    <property type="protein sequence ID" value="RIH99788.1"/>
    <property type="molecule type" value="Genomic_DNA"/>
</dbReference>
<dbReference type="Proteomes" id="UP000266287">
    <property type="component" value="Unassembled WGS sequence"/>
</dbReference>
<feature type="repeat" description="CXXCXGXG motif" evidence="13">
    <location>
        <begin position="171"/>
        <end position="178"/>
    </location>
</feature>
<evidence type="ECO:0000256" key="14">
    <source>
        <dbReference type="PROSITE-ProRule" id="PRU00546"/>
    </source>
</evidence>
<feature type="binding site" evidence="13">
    <location>
        <position position="154"/>
    </location>
    <ligand>
        <name>Zn(2+)</name>
        <dbReference type="ChEBI" id="CHEBI:29105"/>
        <label>1</label>
    </ligand>
</feature>
<keyword evidence="6 13" id="KW-0677">Repeat</keyword>
<comment type="subunit">
    <text evidence="2 13">Homodimer.</text>
</comment>
<dbReference type="PROSITE" id="PS50076">
    <property type="entry name" value="DNAJ_2"/>
    <property type="match status" value="1"/>
</dbReference>
<evidence type="ECO:0000256" key="3">
    <source>
        <dbReference type="ARBA" id="ARBA00022490"/>
    </source>
</evidence>
<dbReference type="CDD" id="cd10747">
    <property type="entry name" value="DnaJ_C"/>
    <property type="match status" value="1"/>
</dbReference>
<feature type="binding site" evidence="13">
    <location>
        <position position="171"/>
    </location>
    <ligand>
        <name>Zn(2+)</name>
        <dbReference type="ChEBI" id="CHEBI:29105"/>
        <label>2</label>
    </ligand>
</feature>
<evidence type="ECO:0000256" key="8">
    <source>
        <dbReference type="ARBA" id="ARBA00022833"/>
    </source>
</evidence>
<accession>A0A399FWG9</accession>
<dbReference type="HAMAP" id="MF_01152">
    <property type="entry name" value="DnaJ"/>
    <property type="match status" value="1"/>
</dbReference>
<evidence type="ECO:0000256" key="13">
    <source>
        <dbReference type="HAMAP-Rule" id="MF_01152"/>
    </source>
</evidence>
<feature type="zinc finger region" description="CR-type" evidence="14">
    <location>
        <begin position="141"/>
        <end position="219"/>
    </location>
</feature>
<evidence type="ECO:0000256" key="4">
    <source>
        <dbReference type="ARBA" id="ARBA00022705"/>
    </source>
</evidence>
<dbReference type="Gene3D" id="2.10.230.10">
    <property type="entry name" value="Heat shock protein DnaJ, cysteine-rich domain"/>
    <property type="match status" value="1"/>
</dbReference>
<evidence type="ECO:0000259" key="15">
    <source>
        <dbReference type="PROSITE" id="PS50076"/>
    </source>
</evidence>
<dbReference type="InterPro" id="IPR002939">
    <property type="entry name" value="DnaJ_C"/>
</dbReference>
<feature type="domain" description="J" evidence="15">
    <location>
        <begin position="4"/>
        <end position="69"/>
    </location>
</feature>
<evidence type="ECO:0000259" key="16">
    <source>
        <dbReference type="PROSITE" id="PS51188"/>
    </source>
</evidence>
<evidence type="ECO:0000256" key="1">
    <source>
        <dbReference type="ARBA" id="ARBA00004496"/>
    </source>
</evidence>
<dbReference type="GO" id="GO:0031072">
    <property type="term" value="F:heat shock protein binding"/>
    <property type="evidence" value="ECO:0007669"/>
    <property type="project" value="InterPro"/>
</dbReference>
<dbReference type="Pfam" id="PF00684">
    <property type="entry name" value="DnaJ_CXXCXGXG"/>
    <property type="match status" value="1"/>
</dbReference>
<dbReference type="SMART" id="SM00271">
    <property type="entry name" value="DnaJ"/>
    <property type="match status" value="1"/>
</dbReference>
<dbReference type="PROSITE" id="PS51188">
    <property type="entry name" value="ZF_CR"/>
    <property type="match status" value="1"/>
</dbReference>
<proteinExistence type="inferred from homology"/>
<feature type="repeat" description="CXXCXGXG motif" evidence="13">
    <location>
        <begin position="154"/>
        <end position="161"/>
    </location>
</feature>
<keyword evidence="10 13" id="KW-0143">Chaperone</keyword>
<name>A0A399FWG9_UNCN2</name>
<keyword evidence="3 13" id="KW-0963">Cytoplasm</keyword>
<dbReference type="Gene3D" id="2.60.260.20">
    <property type="entry name" value="Urease metallochaperone UreE, N-terminal domain"/>
    <property type="match status" value="2"/>
</dbReference>
<dbReference type="GO" id="GO:0005737">
    <property type="term" value="C:cytoplasm"/>
    <property type="evidence" value="ECO:0007669"/>
    <property type="project" value="UniProtKB-SubCell"/>
</dbReference>
<feature type="binding site" evidence="13">
    <location>
        <position position="196"/>
    </location>
    <ligand>
        <name>Zn(2+)</name>
        <dbReference type="ChEBI" id="CHEBI:29105"/>
        <label>2</label>
    </ligand>
</feature>
<feature type="binding site" evidence="13">
    <location>
        <position position="157"/>
    </location>
    <ligand>
        <name>Zn(2+)</name>
        <dbReference type="ChEBI" id="CHEBI:29105"/>
        <label>1</label>
    </ligand>
</feature>
<dbReference type="FunFam" id="2.10.230.10:FF:000002">
    <property type="entry name" value="Molecular chaperone DnaJ"/>
    <property type="match status" value="1"/>
</dbReference>
<evidence type="ECO:0000256" key="12">
    <source>
        <dbReference type="ARBA" id="ARBA00067609"/>
    </source>
</evidence>
<dbReference type="AlphaFoldDB" id="A0A399FWG9"/>
<reference evidence="17 18" key="1">
    <citation type="submission" date="2018-08" db="EMBL/GenBank/DDBJ databases">
        <title>Draft genome of candidate division NPL-UPA2 bacterium Unc8 that adapted to ultra-basic serpentinizing groundwater.</title>
        <authorList>
            <person name="Ishii S."/>
            <person name="Suzuki S."/>
            <person name="Nealson K.H."/>
        </authorList>
    </citation>
    <scope>NUCLEOTIDE SEQUENCE [LARGE SCALE GENOMIC DNA]</scope>
    <source>
        <strain evidence="17">Unc8</strain>
    </source>
</reference>
<comment type="subcellular location">
    <subcellularLocation>
        <location evidence="1 13">Cytoplasm</location>
    </subcellularLocation>
</comment>
<dbReference type="Pfam" id="PF01556">
    <property type="entry name" value="DnaJ_C"/>
    <property type="match status" value="1"/>
</dbReference>
<organism evidence="17 18">
    <name type="scientific">candidate division NPL-UPA2 bacterium Unc8</name>
    <dbReference type="NCBI Taxonomy" id="1980939"/>
    <lineage>
        <taxon>Bacteria</taxon>
    </lineage>
</organism>
<gene>
    <name evidence="13 17" type="primary">dnaJ</name>
    <name evidence="17" type="ORF">B9J77_04600</name>
</gene>
<sequence length="379" mass="41854">MAEDYYKILGVSRDASAEEIKKAFRKIAIKNHPDKNPGDTGAEERFKAAGKAYEVLSDPEKKKRYDQFGPDGVQAEYVRPGGFEGFGLGDAFRIFEEFSKGSGGGIFDELFGTHTARQKRAQYGEDLRYDLEILLGEAANGTEKWVEILRLETCPACSGIGAKPGTSPSNCPVCQGSGQVSYARGFFSVVQSCSRCHGEGEIIESPCSNCHGSGRVKKHHRIQVKIPPGVDTGSRLRLSGEGEAGLRGAERGDLYVFIHVREHEIFTRQGNDLFCEVPISFSQAALGAEISIPTLNGQLEMKVPSGTQTGRLFRLRGKGVPSLHGYSRGDQYVKVILETPMRLSEKERKLFGELIKLEDKRSYPLREGFLDKLRRALNI</sequence>
<evidence type="ECO:0000313" key="18">
    <source>
        <dbReference type="Proteomes" id="UP000266287"/>
    </source>
</evidence>
<dbReference type="InterPro" id="IPR001305">
    <property type="entry name" value="HSP_DnaJ_Cys-rich_dom"/>
</dbReference>
<dbReference type="PROSITE" id="PS00636">
    <property type="entry name" value="DNAJ_1"/>
    <property type="match status" value="1"/>
</dbReference>
<feature type="binding site" evidence="13">
    <location>
        <position position="207"/>
    </location>
    <ligand>
        <name>Zn(2+)</name>
        <dbReference type="ChEBI" id="CHEBI:29105"/>
        <label>1</label>
    </ligand>
</feature>
<dbReference type="SUPFAM" id="SSF49493">
    <property type="entry name" value="HSP40/DnaJ peptide-binding domain"/>
    <property type="match status" value="2"/>
</dbReference>
<dbReference type="GO" id="GO:0051082">
    <property type="term" value="F:unfolded protein binding"/>
    <property type="evidence" value="ECO:0007669"/>
    <property type="project" value="UniProtKB-UniRule"/>
</dbReference>
<dbReference type="Gene3D" id="1.10.287.110">
    <property type="entry name" value="DnaJ domain"/>
    <property type="match status" value="1"/>
</dbReference>